<feature type="compositionally biased region" description="Polar residues" evidence="1">
    <location>
        <begin position="156"/>
        <end position="173"/>
    </location>
</feature>
<protein>
    <submittedName>
        <fullName evidence="3">Uncharacterized protein</fullName>
    </submittedName>
</protein>
<dbReference type="RefSeq" id="WP_145269259.1">
    <property type="nucleotide sequence ID" value="NZ_CP036272.1"/>
</dbReference>
<keyword evidence="2" id="KW-0812">Transmembrane</keyword>
<keyword evidence="4" id="KW-1185">Reference proteome</keyword>
<feature type="transmembrane region" description="Helical" evidence="2">
    <location>
        <begin position="46"/>
        <end position="71"/>
    </location>
</feature>
<evidence type="ECO:0000313" key="3">
    <source>
        <dbReference type="EMBL" id="QDT58245.1"/>
    </source>
</evidence>
<proteinExistence type="predicted"/>
<evidence type="ECO:0000256" key="1">
    <source>
        <dbReference type="SAM" id="MobiDB-lite"/>
    </source>
</evidence>
<reference evidence="3 4" key="1">
    <citation type="submission" date="2019-02" db="EMBL/GenBank/DDBJ databases">
        <title>Deep-cultivation of Planctomycetes and their phenomic and genomic characterization uncovers novel biology.</title>
        <authorList>
            <person name="Wiegand S."/>
            <person name="Jogler M."/>
            <person name="Boedeker C."/>
            <person name="Pinto D."/>
            <person name="Vollmers J."/>
            <person name="Rivas-Marin E."/>
            <person name="Kohn T."/>
            <person name="Peeters S.H."/>
            <person name="Heuer A."/>
            <person name="Rast P."/>
            <person name="Oberbeckmann S."/>
            <person name="Bunk B."/>
            <person name="Jeske O."/>
            <person name="Meyerdierks A."/>
            <person name="Storesund J.E."/>
            <person name="Kallscheuer N."/>
            <person name="Luecker S."/>
            <person name="Lage O.M."/>
            <person name="Pohl T."/>
            <person name="Merkel B.J."/>
            <person name="Hornburger P."/>
            <person name="Mueller R.-W."/>
            <person name="Bruemmer F."/>
            <person name="Labrenz M."/>
            <person name="Spormann A.M."/>
            <person name="Op den Camp H."/>
            <person name="Overmann J."/>
            <person name="Amann R."/>
            <person name="Jetten M.S.M."/>
            <person name="Mascher T."/>
            <person name="Medema M.H."/>
            <person name="Devos D.P."/>
            <person name="Kaster A.-K."/>
            <person name="Ovreas L."/>
            <person name="Rohde M."/>
            <person name="Galperin M.Y."/>
            <person name="Jogler C."/>
        </authorList>
    </citation>
    <scope>NUCLEOTIDE SEQUENCE [LARGE SCALE GENOMIC DNA]</scope>
    <source>
        <strain evidence="3 4">SV_7m_r</strain>
    </source>
</reference>
<dbReference type="AlphaFoldDB" id="A0A517SQ44"/>
<feature type="region of interest" description="Disordered" evidence="1">
    <location>
        <begin position="156"/>
        <end position="281"/>
    </location>
</feature>
<gene>
    <name evidence="3" type="ORF">SV7mr_07340</name>
</gene>
<keyword evidence="2" id="KW-0472">Membrane</keyword>
<evidence type="ECO:0000256" key="2">
    <source>
        <dbReference type="SAM" id="Phobius"/>
    </source>
</evidence>
<feature type="transmembrane region" description="Helical" evidence="2">
    <location>
        <begin position="77"/>
        <end position="96"/>
    </location>
</feature>
<feature type="compositionally biased region" description="Low complexity" evidence="1">
    <location>
        <begin position="208"/>
        <end position="221"/>
    </location>
</feature>
<sequence>MDSFPDIDTSMLVTIVGVGLIFLVVFSLAAAACLKCTISWIGDETPGLLACLGWLTAAGVVSSFISAVFVIGTSPQSALIATPLGWLGSAWVFGMAGKCGMLRGFGILVVNSLLTGVTMFGLFMLMFIPLSMVDLGLGDLSASDLSKLEAWMETQQGGETSIENRTGPINQVRYNPAFGPPKEDATKPNTSPVSAKASDEAFQSVADALSGSSQASQPSQAVKTNQDSGASTPEHATTAPDDLKETVALPRNMKDNAAGLPQRVQQKKSRGVSVNPFFNQR</sequence>
<evidence type="ECO:0000313" key="4">
    <source>
        <dbReference type="Proteomes" id="UP000315003"/>
    </source>
</evidence>
<dbReference type="OrthoDB" id="269086at2"/>
<name>A0A517SQ44_9BACT</name>
<dbReference type="EMBL" id="CP036272">
    <property type="protein sequence ID" value="QDT58245.1"/>
    <property type="molecule type" value="Genomic_DNA"/>
</dbReference>
<accession>A0A517SQ44</accession>
<organism evidence="3 4">
    <name type="scientific">Stieleria bergensis</name>
    <dbReference type="NCBI Taxonomy" id="2528025"/>
    <lineage>
        <taxon>Bacteria</taxon>
        <taxon>Pseudomonadati</taxon>
        <taxon>Planctomycetota</taxon>
        <taxon>Planctomycetia</taxon>
        <taxon>Pirellulales</taxon>
        <taxon>Pirellulaceae</taxon>
        <taxon>Stieleria</taxon>
    </lineage>
</organism>
<feature type="compositionally biased region" description="Polar residues" evidence="1">
    <location>
        <begin position="222"/>
        <end position="235"/>
    </location>
</feature>
<dbReference type="Proteomes" id="UP000315003">
    <property type="component" value="Chromosome"/>
</dbReference>
<feature type="transmembrane region" description="Helical" evidence="2">
    <location>
        <begin position="12"/>
        <end position="34"/>
    </location>
</feature>
<feature type="transmembrane region" description="Helical" evidence="2">
    <location>
        <begin position="108"/>
        <end position="128"/>
    </location>
</feature>
<keyword evidence="2" id="KW-1133">Transmembrane helix</keyword>